<dbReference type="RefSeq" id="WP_081129126.1">
    <property type="nucleotide sequence ID" value="NZ_DAHXOC010000026.1"/>
</dbReference>
<evidence type="ECO:0000313" key="3">
    <source>
        <dbReference type="Proteomes" id="UP000307749"/>
    </source>
</evidence>
<name>A0A4S3KGD7_9GAMM</name>
<organism evidence="2 3">
    <name type="scientific">Metallibacterium scheffleri</name>
    <dbReference type="NCBI Taxonomy" id="993689"/>
    <lineage>
        <taxon>Bacteria</taxon>
        <taxon>Pseudomonadati</taxon>
        <taxon>Pseudomonadota</taxon>
        <taxon>Gammaproteobacteria</taxon>
        <taxon>Lysobacterales</taxon>
        <taxon>Rhodanobacteraceae</taxon>
        <taxon>Metallibacterium</taxon>
    </lineage>
</organism>
<dbReference type="Proteomes" id="UP000307749">
    <property type="component" value="Unassembled WGS sequence"/>
</dbReference>
<evidence type="ECO:0008006" key="4">
    <source>
        <dbReference type="Google" id="ProtNLM"/>
    </source>
</evidence>
<dbReference type="STRING" id="993689.GCA_002077135_03044"/>
<gene>
    <name evidence="2" type="ORF">B1806_14730</name>
</gene>
<sequence>MSSSSILLASAGALLLLALGAMLQLLRLRRRGALLQDLHALADAQETALRALRTQLASAHAEIITLTDQPAPYADAAAFTAALREQLAHRLWLRDHAARAPLPELRQALRDWRGSARALSEDAAALRAAQHELTRASHQGISPSP</sequence>
<reference evidence="2 3" key="1">
    <citation type="submission" date="2017-02" db="EMBL/GenBank/DDBJ databases">
        <title>Whole genome sequencing of Metallibacterium scheffleri DSM 24874 (T).</title>
        <authorList>
            <person name="Kumar S."/>
            <person name="Patil P."/>
            <person name="Patil P.B."/>
        </authorList>
    </citation>
    <scope>NUCLEOTIDE SEQUENCE [LARGE SCALE GENOMIC DNA]</scope>
    <source>
        <strain evidence="2 3">DSM 24874</strain>
    </source>
</reference>
<dbReference type="AlphaFoldDB" id="A0A4S3KGD7"/>
<dbReference type="EMBL" id="MWQO01000059">
    <property type="protein sequence ID" value="THD07550.1"/>
    <property type="molecule type" value="Genomic_DNA"/>
</dbReference>
<keyword evidence="3" id="KW-1185">Reference proteome</keyword>
<feature type="coiled-coil region" evidence="1">
    <location>
        <begin position="35"/>
        <end position="69"/>
    </location>
</feature>
<proteinExistence type="predicted"/>
<comment type="caution">
    <text evidence="2">The sequence shown here is derived from an EMBL/GenBank/DDBJ whole genome shotgun (WGS) entry which is preliminary data.</text>
</comment>
<evidence type="ECO:0000256" key="1">
    <source>
        <dbReference type="SAM" id="Coils"/>
    </source>
</evidence>
<keyword evidence="1" id="KW-0175">Coiled coil</keyword>
<dbReference type="OrthoDB" id="5966755at2"/>
<protein>
    <recommendedName>
        <fullName evidence="4">DUF2489 domain-containing protein</fullName>
    </recommendedName>
</protein>
<evidence type="ECO:0000313" key="2">
    <source>
        <dbReference type="EMBL" id="THD07550.1"/>
    </source>
</evidence>
<accession>A0A4S3KGD7</accession>